<dbReference type="EMBL" id="LR999456">
    <property type="protein sequence ID" value="CAE6139302.1"/>
    <property type="molecule type" value="Genomic_DNA"/>
</dbReference>
<gene>
    <name evidence="3" type="ORF">AARE701A_LOCUS16988</name>
</gene>
<organism evidence="3 4">
    <name type="scientific">Arabidopsis arenosa</name>
    <name type="common">Sand rock-cress</name>
    <name type="synonym">Cardaminopsis arenosa</name>
    <dbReference type="NCBI Taxonomy" id="38785"/>
    <lineage>
        <taxon>Eukaryota</taxon>
        <taxon>Viridiplantae</taxon>
        <taxon>Streptophyta</taxon>
        <taxon>Embryophyta</taxon>
        <taxon>Tracheophyta</taxon>
        <taxon>Spermatophyta</taxon>
        <taxon>Magnoliopsida</taxon>
        <taxon>eudicotyledons</taxon>
        <taxon>Gunneridae</taxon>
        <taxon>Pentapetalae</taxon>
        <taxon>rosids</taxon>
        <taxon>malvids</taxon>
        <taxon>Brassicales</taxon>
        <taxon>Brassicaceae</taxon>
        <taxon>Camelineae</taxon>
        <taxon>Arabidopsis</taxon>
    </lineage>
</organism>
<feature type="region of interest" description="Disordered" evidence="1">
    <location>
        <begin position="73"/>
        <end position="120"/>
    </location>
</feature>
<dbReference type="PANTHER" id="PTHR10621">
    <property type="entry name" value="UV EXCISION REPAIR PROTEIN RAD23"/>
    <property type="match status" value="1"/>
</dbReference>
<protein>
    <recommendedName>
        <fullName evidence="2">Ubiquitin-like domain-containing protein</fullName>
    </recommendedName>
</protein>
<evidence type="ECO:0000256" key="1">
    <source>
        <dbReference type="SAM" id="MobiDB-lite"/>
    </source>
</evidence>
<feature type="domain" description="Ubiquitin-like" evidence="2">
    <location>
        <begin position="190"/>
        <end position="266"/>
    </location>
</feature>
<dbReference type="InterPro" id="IPR029071">
    <property type="entry name" value="Ubiquitin-like_domsf"/>
</dbReference>
<dbReference type="GO" id="GO:0005654">
    <property type="term" value="C:nucleoplasm"/>
    <property type="evidence" value="ECO:0007669"/>
    <property type="project" value="TreeGrafter"/>
</dbReference>
<dbReference type="SMART" id="SM00213">
    <property type="entry name" value="UBQ"/>
    <property type="match status" value="1"/>
</dbReference>
<dbReference type="GO" id="GO:0070628">
    <property type="term" value="F:proteasome binding"/>
    <property type="evidence" value="ECO:0007669"/>
    <property type="project" value="TreeGrafter"/>
</dbReference>
<dbReference type="PANTHER" id="PTHR10621:SF38">
    <property type="entry name" value="UBIQUITIN DOMAIN-CONTAINING PROTEIN 7SL RNA1-RELATED"/>
    <property type="match status" value="1"/>
</dbReference>
<dbReference type="Gene3D" id="3.10.20.90">
    <property type="entry name" value="Phosphatidylinositol 3-kinase Catalytic Subunit, Chain A, domain 1"/>
    <property type="match status" value="2"/>
</dbReference>
<dbReference type="GO" id="GO:0043161">
    <property type="term" value="P:proteasome-mediated ubiquitin-dependent protein catabolic process"/>
    <property type="evidence" value="ECO:0007669"/>
    <property type="project" value="TreeGrafter"/>
</dbReference>
<dbReference type="SUPFAM" id="SSF54236">
    <property type="entry name" value="Ubiquitin-like"/>
    <property type="match status" value="2"/>
</dbReference>
<evidence type="ECO:0000313" key="3">
    <source>
        <dbReference type="EMBL" id="CAE6139302.1"/>
    </source>
</evidence>
<dbReference type="CDD" id="cd17039">
    <property type="entry name" value="Ubl_ubiquitin_like"/>
    <property type="match status" value="1"/>
</dbReference>
<dbReference type="FunFam" id="3.10.20.90:FF:000341">
    <property type="entry name" value="Ubiquitin-like superfamily protein"/>
    <property type="match status" value="1"/>
</dbReference>
<dbReference type="GO" id="GO:0043130">
    <property type="term" value="F:ubiquitin binding"/>
    <property type="evidence" value="ECO:0007669"/>
    <property type="project" value="TreeGrafter"/>
</dbReference>
<dbReference type="GO" id="GO:0005829">
    <property type="term" value="C:cytosol"/>
    <property type="evidence" value="ECO:0007669"/>
    <property type="project" value="TreeGrafter"/>
</dbReference>
<feature type="region of interest" description="Disordered" evidence="1">
    <location>
        <begin position="141"/>
        <end position="164"/>
    </location>
</feature>
<dbReference type="GO" id="GO:0031593">
    <property type="term" value="F:polyubiquitin modification-dependent protein binding"/>
    <property type="evidence" value="ECO:0007669"/>
    <property type="project" value="TreeGrafter"/>
</dbReference>
<dbReference type="PROSITE" id="PS50053">
    <property type="entry name" value="UBIQUITIN_2"/>
    <property type="match status" value="2"/>
</dbReference>
<dbReference type="InterPro" id="IPR000626">
    <property type="entry name" value="Ubiquitin-like_dom"/>
</dbReference>
<sequence length="280" mass="31703">MMEVTVENQSGSTFSIDVVFGDTLLDIKRKIEKSQGIPVAKQILTFKGKVLLNHLNIFECEILHNSRIHLSISPDDNPTQNQVAQSPSNPIHEFVNNQDSPEGSKKQHDRPVITKVVPRRIHNEYSSRPAYSLDELLAPRGSSSVTVGSRRNRNQEVQNRVSSSSDSVVEVINIPDSPGRKKTKTNPRKMIVMVQPYGDTMRNLVEVNADDNVEELRKQLVKMKERGEFHLPQERYHFIHNQAVLHEDKSFLTNGVSHGDTIEIFLGYVTYPGPKPTSHH</sequence>
<dbReference type="AlphaFoldDB" id="A0A8S2AMM9"/>
<dbReference type="Proteomes" id="UP000682877">
    <property type="component" value="Chromosome 6"/>
</dbReference>
<name>A0A8S2AMM9_ARAAE</name>
<feature type="domain" description="Ubiquitin-like" evidence="2">
    <location>
        <begin position="2"/>
        <end position="77"/>
    </location>
</feature>
<evidence type="ECO:0000313" key="4">
    <source>
        <dbReference type="Proteomes" id="UP000682877"/>
    </source>
</evidence>
<reference evidence="3" key="1">
    <citation type="submission" date="2021-01" db="EMBL/GenBank/DDBJ databases">
        <authorList>
            <person name="Bezrukov I."/>
        </authorList>
    </citation>
    <scope>NUCLEOTIDE SEQUENCE</scope>
</reference>
<dbReference type="Pfam" id="PF00240">
    <property type="entry name" value="ubiquitin"/>
    <property type="match status" value="1"/>
</dbReference>
<feature type="compositionally biased region" description="Basic and acidic residues" evidence="1">
    <location>
        <begin position="102"/>
        <end position="112"/>
    </location>
</feature>
<proteinExistence type="predicted"/>
<feature type="compositionally biased region" description="Polar residues" evidence="1">
    <location>
        <begin position="74"/>
        <end position="101"/>
    </location>
</feature>
<evidence type="ECO:0000259" key="2">
    <source>
        <dbReference type="PROSITE" id="PS50053"/>
    </source>
</evidence>
<keyword evidence="4" id="KW-1185">Reference proteome</keyword>
<accession>A0A8S2AMM9</accession>